<dbReference type="GO" id="GO:0000781">
    <property type="term" value="C:chromosome, telomeric region"/>
    <property type="evidence" value="ECO:0007669"/>
    <property type="project" value="UniProtKB-SubCell"/>
</dbReference>
<comment type="subunit">
    <text evidence="4">Component of the EKC/KEOPS complex composed of at least BUD32, CGI121, GON7, KAE1 and PCC1; the whole complex dimerizes.</text>
</comment>
<evidence type="ECO:0000256" key="12">
    <source>
        <dbReference type="ARBA" id="ARBA00023242"/>
    </source>
</evidence>
<organism evidence="15 16">
    <name type="scientific">Microthyrium microscopicum</name>
    <dbReference type="NCBI Taxonomy" id="703497"/>
    <lineage>
        <taxon>Eukaryota</taxon>
        <taxon>Fungi</taxon>
        <taxon>Dikarya</taxon>
        <taxon>Ascomycota</taxon>
        <taxon>Pezizomycotina</taxon>
        <taxon>Dothideomycetes</taxon>
        <taxon>Dothideomycetes incertae sedis</taxon>
        <taxon>Microthyriales</taxon>
        <taxon>Microthyriaceae</taxon>
        <taxon>Microthyrium</taxon>
    </lineage>
</organism>
<evidence type="ECO:0000256" key="6">
    <source>
        <dbReference type="ARBA" id="ARBA00022454"/>
    </source>
</evidence>
<keyword evidence="6" id="KW-0158">Chromosome</keyword>
<evidence type="ECO:0000313" key="16">
    <source>
        <dbReference type="Proteomes" id="UP000799302"/>
    </source>
</evidence>
<evidence type="ECO:0000256" key="14">
    <source>
        <dbReference type="SAM" id="MobiDB-lite"/>
    </source>
</evidence>
<evidence type="ECO:0000256" key="13">
    <source>
        <dbReference type="ARBA" id="ARBA00025393"/>
    </source>
</evidence>
<accession>A0A6A6U987</accession>
<keyword evidence="12" id="KW-0539">Nucleus</keyword>
<dbReference type="InterPro" id="IPR014849">
    <property type="entry name" value="EKC/KEOPS_Gon7"/>
</dbReference>
<keyword evidence="10" id="KW-0010">Activator</keyword>
<proteinExistence type="inferred from homology"/>
<feature type="compositionally biased region" description="Polar residues" evidence="14">
    <location>
        <begin position="65"/>
        <end position="74"/>
    </location>
</feature>
<evidence type="ECO:0000256" key="2">
    <source>
        <dbReference type="ARBA" id="ARBA00004574"/>
    </source>
</evidence>
<keyword evidence="11" id="KW-0804">Transcription</keyword>
<comment type="function">
    <text evidence="13">Component of the EKC/KEOPS complex that is required for the formation of a threonylcarbamoyl group on adenosine at position 37 (t(6)A37) in tRNAs that read codons beginning with adenine. The complex is probably involved in the transfer of the threonylcarbamoyl moiety of threonylcarbamoyl-AMP (TC-AMP) to the N6 group of A37. GON7 likely plays a supporting role to the catalytic subunit KAE1 in the complex. The EKC/KEOPS complex also promotes both telomere uncapping and telomere elongation. The complex is required for efficient recruitment of transcriptional coactivators.</text>
</comment>
<protein>
    <recommendedName>
        <fullName evidence="5">EKC/KEOPS complex subunit GON7</fullName>
    </recommendedName>
</protein>
<dbReference type="Pfam" id="PF08738">
    <property type="entry name" value="Gon7"/>
    <property type="match status" value="1"/>
</dbReference>
<dbReference type="Proteomes" id="UP000799302">
    <property type="component" value="Unassembled WGS sequence"/>
</dbReference>
<evidence type="ECO:0000256" key="4">
    <source>
        <dbReference type="ARBA" id="ARBA00011534"/>
    </source>
</evidence>
<keyword evidence="16" id="KW-1185">Reference proteome</keyword>
<evidence type="ECO:0000256" key="5">
    <source>
        <dbReference type="ARBA" id="ARBA00019746"/>
    </source>
</evidence>
<dbReference type="OrthoDB" id="2288868at2759"/>
<feature type="compositionally biased region" description="Pro residues" evidence="14">
    <location>
        <begin position="14"/>
        <end position="23"/>
    </location>
</feature>
<dbReference type="GO" id="GO:0005634">
    <property type="term" value="C:nucleus"/>
    <property type="evidence" value="ECO:0007669"/>
    <property type="project" value="UniProtKB-SubCell"/>
</dbReference>
<feature type="region of interest" description="Disordered" evidence="14">
    <location>
        <begin position="118"/>
        <end position="140"/>
    </location>
</feature>
<dbReference type="AlphaFoldDB" id="A0A6A6U987"/>
<comment type="subcellular location">
    <subcellularLocation>
        <location evidence="2">Chromosome</location>
        <location evidence="2">Telomere</location>
    </subcellularLocation>
    <subcellularLocation>
        <location evidence="1">Nucleus</location>
    </subcellularLocation>
</comment>
<dbReference type="EMBL" id="MU004236">
    <property type="protein sequence ID" value="KAF2668176.1"/>
    <property type="molecule type" value="Genomic_DNA"/>
</dbReference>
<evidence type="ECO:0000256" key="7">
    <source>
        <dbReference type="ARBA" id="ARBA00022694"/>
    </source>
</evidence>
<feature type="compositionally biased region" description="Basic and acidic residues" evidence="14">
    <location>
        <begin position="1"/>
        <end position="10"/>
    </location>
</feature>
<evidence type="ECO:0000256" key="3">
    <source>
        <dbReference type="ARBA" id="ARBA00008529"/>
    </source>
</evidence>
<feature type="region of interest" description="Disordered" evidence="14">
    <location>
        <begin position="1"/>
        <end position="46"/>
    </location>
</feature>
<evidence type="ECO:0000256" key="11">
    <source>
        <dbReference type="ARBA" id="ARBA00023163"/>
    </source>
</evidence>
<evidence type="ECO:0000313" key="15">
    <source>
        <dbReference type="EMBL" id="KAF2668176.1"/>
    </source>
</evidence>
<reference evidence="15" key="1">
    <citation type="journal article" date="2020" name="Stud. Mycol.">
        <title>101 Dothideomycetes genomes: a test case for predicting lifestyles and emergence of pathogens.</title>
        <authorList>
            <person name="Haridas S."/>
            <person name="Albert R."/>
            <person name="Binder M."/>
            <person name="Bloem J."/>
            <person name="Labutti K."/>
            <person name="Salamov A."/>
            <person name="Andreopoulos B."/>
            <person name="Baker S."/>
            <person name="Barry K."/>
            <person name="Bills G."/>
            <person name="Bluhm B."/>
            <person name="Cannon C."/>
            <person name="Castanera R."/>
            <person name="Culley D."/>
            <person name="Daum C."/>
            <person name="Ezra D."/>
            <person name="Gonzalez J."/>
            <person name="Henrissat B."/>
            <person name="Kuo A."/>
            <person name="Liang C."/>
            <person name="Lipzen A."/>
            <person name="Lutzoni F."/>
            <person name="Magnuson J."/>
            <person name="Mondo S."/>
            <person name="Nolan M."/>
            <person name="Ohm R."/>
            <person name="Pangilinan J."/>
            <person name="Park H.-J."/>
            <person name="Ramirez L."/>
            <person name="Alfaro M."/>
            <person name="Sun H."/>
            <person name="Tritt A."/>
            <person name="Yoshinaga Y."/>
            <person name="Zwiers L.-H."/>
            <person name="Turgeon B."/>
            <person name="Goodwin S."/>
            <person name="Spatafora J."/>
            <person name="Crous P."/>
            <person name="Grigoriev I."/>
        </authorList>
    </citation>
    <scope>NUCLEOTIDE SEQUENCE</scope>
    <source>
        <strain evidence="15">CBS 115976</strain>
    </source>
</reference>
<gene>
    <name evidence="15" type="ORF">BT63DRAFT_270032</name>
</gene>
<feature type="compositionally biased region" description="Acidic residues" evidence="14">
    <location>
        <begin position="130"/>
        <end position="140"/>
    </location>
</feature>
<feature type="region of interest" description="Disordered" evidence="14">
    <location>
        <begin position="65"/>
        <end position="84"/>
    </location>
</feature>
<comment type="similarity">
    <text evidence="3">Belongs to the GON7 family.</text>
</comment>
<name>A0A6A6U987_9PEZI</name>
<keyword evidence="7" id="KW-0819">tRNA processing</keyword>
<dbReference type="GO" id="GO:0008033">
    <property type="term" value="P:tRNA processing"/>
    <property type="evidence" value="ECO:0007669"/>
    <property type="project" value="UniProtKB-KW"/>
</dbReference>
<evidence type="ECO:0000256" key="9">
    <source>
        <dbReference type="ARBA" id="ARBA00023015"/>
    </source>
</evidence>
<sequence>MKSRKEERLSLESPHPPIVPPLPSTTAISHLSRKHNSNHHQTQTMSLNPEASDTVLKASYTAPNAQTNWERQLPNNPPNPSTQERTTFLSALRQKITDLQADINVFLTQKMQEDNALAGAAVNDTKEEENYGEEVAEDDA</sequence>
<evidence type="ECO:0000256" key="1">
    <source>
        <dbReference type="ARBA" id="ARBA00004123"/>
    </source>
</evidence>
<keyword evidence="9" id="KW-0805">Transcription regulation</keyword>
<evidence type="ECO:0000256" key="8">
    <source>
        <dbReference type="ARBA" id="ARBA00022895"/>
    </source>
</evidence>
<evidence type="ECO:0000256" key="10">
    <source>
        <dbReference type="ARBA" id="ARBA00023159"/>
    </source>
</evidence>
<keyword evidence="8" id="KW-0779">Telomere</keyword>